<dbReference type="GO" id="GO:0010997">
    <property type="term" value="F:anaphase-promoting complex binding"/>
    <property type="evidence" value="ECO:0007669"/>
    <property type="project" value="TreeGrafter"/>
</dbReference>
<organism evidence="5 6">
    <name type="scientific">Oryctes borbonicus</name>
    <dbReference type="NCBI Taxonomy" id="1629725"/>
    <lineage>
        <taxon>Eukaryota</taxon>
        <taxon>Metazoa</taxon>
        <taxon>Ecdysozoa</taxon>
        <taxon>Arthropoda</taxon>
        <taxon>Hexapoda</taxon>
        <taxon>Insecta</taxon>
        <taxon>Pterygota</taxon>
        <taxon>Neoptera</taxon>
        <taxon>Endopterygota</taxon>
        <taxon>Coleoptera</taxon>
        <taxon>Polyphaga</taxon>
        <taxon>Scarabaeiformia</taxon>
        <taxon>Scarabaeidae</taxon>
        <taxon>Dynastinae</taxon>
        <taxon>Oryctes</taxon>
    </lineage>
</organism>
<dbReference type="EMBL" id="LJIG01022863">
    <property type="protein sequence ID" value="KRT78336.1"/>
    <property type="molecule type" value="Genomic_DNA"/>
</dbReference>
<feature type="region of interest" description="Disordered" evidence="4">
    <location>
        <begin position="234"/>
        <end position="381"/>
    </location>
</feature>
<feature type="compositionally biased region" description="Basic and acidic residues" evidence="4">
    <location>
        <begin position="364"/>
        <end position="381"/>
    </location>
</feature>
<proteinExistence type="predicted"/>
<gene>
    <name evidence="5" type="ORF">AMK59_6410</name>
</gene>
<evidence type="ECO:0008006" key="7">
    <source>
        <dbReference type="Google" id="ProtNLM"/>
    </source>
</evidence>
<feature type="compositionally biased region" description="Acidic residues" evidence="4">
    <location>
        <begin position="352"/>
        <end position="363"/>
    </location>
</feature>
<feature type="non-terminal residue" evidence="5">
    <location>
        <position position="1"/>
    </location>
</feature>
<keyword evidence="2" id="KW-0597">Phosphoprotein</keyword>
<reference evidence="5 6" key="1">
    <citation type="submission" date="2015-09" db="EMBL/GenBank/DDBJ databases">
        <title>Draft genome of the scarab beetle Oryctes borbonicus.</title>
        <authorList>
            <person name="Meyer J.M."/>
            <person name="Markov G.V."/>
            <person name="Baskaran P."/>
            <person name="Herrmann M."/>
            <person name="Sommer R.J."/>
            <person name="Roedelsperger C."/>
        </authorList>
    </citation>
    <scope>NUCLEOTIDE SEQUENCE [LARGE SCALE GENOMIC DNA]</scope>
    <source>
        <strain evidence="5">OB123</strain>
        <tissue evidence="5">Whole animal</tissue>
    </source>
</reference>
<feature type="non-terminal residue" evidence="5">
    <location>
        <position position="554"/>
    </location>
</feature>
<dbReference type="AlphaFoldDB" id="A0A0T6AT51"/>
<keyword evidence="6" id="KW-1185">Reference proteome</keyword>
<accession>A0A0T6AT51</accession>
<name>A0A0T6AT51_9SCAR</name>
<dbReference type="GO" id="GO:0007095">
    <property type="term" value="P:mitotic G2 DNA damage checkpoint signaling"/>
    <property type="evidence" value="ECO:0007669"/>
    <property type="project" value="TreeGrafter"/>
</dbReference>
<dbReference type="Proteomes" id="UP000051574">
    <property type="component" value="Unassembled WGS sequence"/>
</dbReference>
<comment type="subcellular location">
    <subcellularLocation>
        <location evidence="1">Nucleus</location>
    </subcellularLocation>
</comment>
<feature type="compositionally biased region" description="Acidic residues" evidence="4">
    <location>
        <begin position="244"/>
        <end position="274"/>
    </location>
</feature>
<evidence type="ECO:0000256" key="3">
    <source>
        <dbReference type="ARBA" id="ARBA00023242"/>
    </source>
</evidence>
<feature type="compositionally biased region" description="Basic and acidic residues" evidence="4">
    <location>
        <begin position="500"/>
        <end position="519"/>
    </location>
</feature>
<dbReference type="PANTHER" id="PTHR14396">
    <property type="entry name" value="CLASPIN"/>
    <property type="match status" value="1"/>
</dbReference>
<feature type="compositionally biased region" description="Basic and acidic residues" evidence="4">
    <location>
        <begin position="301"/>
        <end position="327"/>
    </location>
</feature>
<dbReference type="GO" id="GO:0005634">
    <property type="term" value="C:nucleus"/>
    <property type="evidence" value="ECO:0007669"/>
    <property type="project" value="UniProtKB-SubCell"/>
</dbReference>
<protein>
    <recommendedName>
        <fullName evidence="7">Claspin</fullName>
    </recommendedName>
</protein>
<evidence type="ECO:0000256" key="2">
    <source>
        <dbReference type="ARBA" id="ARBA00022553"/>
    </source>
</evidence>
<evidence type="ECO:0000256" key="1">
    <source>
        <dbReference type="ARBA" id="ARBA00004123"/>
    </source>
</evidence>
<dbReference type="InterPro" id="IPR024146">
    <property type="entry name" value="Claspin"/>
</dbReference>
<dbReference type="OrthoDB" id="5859781at2759"/>
<keyword evidence="3" id="KW-0539">Nucleus</keyword>
<evidence type="ECO:0000313" key="6">
    <source>
        <dbReference type="Proteomes" id="UP000051574"/>
    </source>
</evidence>
<comment type="caution">
    <text evidence="5">The sequence shown here is derived from an EMBL/GenBank/DDBJ whole genome shotgun (WGS) entry which is preliminary data.</text>
</comment>
<sequence>IETIKLINEDNSADTISEKHKTDYSIQVENKNSVDTHEQTKDDKGIETNLNLKLESEKEETRNTENEILNKLIAKYTSNECTNEASDDVEDKQTFEEKSYKSILDEVKDKFSNFKPQLRGNSEEVIDLEDGSTKVSEVNQLINRFVKHTKKISPTKHKVKLDIVCLSGDKILKETVEMSVNDEEIIPINEKPGERIKKLREELQMQMARKRSEIWQQRSDTKIKDKTISTEIEETDYKEKEADILDDDDEEEEFTNTEDEEDEDVDGEEEDMDEDVKTKPKNIFLDEEADVSDIDDDEMDRGERENDGKVFEKGHDIDGESKTENHQQCKSNVEKHRKKKQLKRIIQPFSNESEDDESNLDAQEDSKSNEDHLKLNDPEKFKETLLDSTDTWDEYCELTPHQARKSQTPLRRQTQSRSELGFLTPVVQLTGLQSLNSGSKFLHESPISPFVVPSDTSPIKLSSQSGPQKKLFADMDLTTTQDLKEVAELCSGIFPSQSQELDRPSVKDDNTRNISEDSKSTSALISITENLQTPSTQELLEVCSGKFTGITQIA</sequence>
<dbReference type="GO" id="GO:0033314">
    <property type="term" value="P:mitotic DNA replication checkpoint signaling"/>
    <property type="evidence" value="ECO:0007669"/>
    <property type="project" value="TreeGrafter"/>
</dbReference>
<feature type="region of interest" description="Disordered" evidence="4">
    <location>
        <begin position="498"/>
        <end position="520"/>
    </location>
</feature>
<dbReference type="PANTHER" id="PTHR14396:SF10">
    <property type="entry name" value="CLASPIN"/>
    <property type="match status" value="1"/>
</dbReference>
<feature type="compositionally biased region" description="Acidic residues" evidence="4">
    <location>
        <begin position="285"/>
        <end position="300"/>
    </location>
</feature>
<evidence type="ECO:0000256" key="4">
    <source>
        <dbReference type="SAM" id="MobiDB-lite"/>
    </source>
</evidence>
<evidence type="ECO:0000313" key="5">
    <source>
        <dbReference type="EMBL" id="KRT78336.1"/>
    </source>
</evidence>